<dbReference type="Gene3D" id="3.30.450.200">
    <property type="match status" value="1"/>
</dbReference>
<dbReference type="InterPro" id="IPR001194">
    <property type="entry name" value="cDENN_dom"/>
</dbReference>
<dbReference type="PANTHER" id="PTHR15288">
    <property type="entry name" value="DENN DOMAIN-CONTAINING PROTEIN 2"/>
    <property type="match status" value="1"/>
</dbReference>
<feature type="domain" description="UDENN" evidence="2">
    <location>
        <begin position="80"/>
        <end position="474"/>
    </location>
</feature>
<dbReference type="InterPro" id="IPR037516">
    <property type="entry name" value="Tripartite_DENN"/>
</dbReference>
<dbReference type="PANTHER" id="PTHR15288:SF0">
    <property type="entry name" value="UDENN DOMAIN-CONTAINING PROTEIN"/>
    <property type="match status" value="1"/>
</dbReference>
<dbReference type="Pfam" id="PF02141">
    <property type="entry name" value="DENN"/>
    <property type="match status" value="1"/>
</dbReference>
<dbReference type="PROSITE" id="PS50211">
    <property type="entry name" value="DENN"/>
    <property type="match status" value="1"/>
</dbReference>
<protein>
    <submittedName>
        <fullName evidence="4">UDENN domain-containing protein</fullName>
    </submittedName>
</protein>
<evidence type="ECO:0000259" key="2">
    <source>
        <dbReference type="PROSITE" id="PS50211"/>
    </source>
</evidence>
<dbReference type="InterPro" id="IPR043153">
    <property type="entry name" value="DENN_C"/>
</dbReference>
<accession>A0A1I7ZBM6</accession>
<evidence type="ECO:0000256" key="1">
    <source>
        <dbReference type="SAM" id="MobiDB-lite"/>
    </source>
</evidence>
<dbReference type="WBParaSite" id="L893_g24541.t1">
    <property type="protein sequence ID" value="L893_g24541.t1"/>
    <property type="gene ID" value="L893_g24541"/>
</dbReference>
<name>A0A1I7ZBM6_9BILA</name>
<reference evidence="4" key="1">
    <citation type="submission" date="2016-11" db="UniProtKB">
        <authorList>
            <consortium name="WormBaseParasite"/>
        </authorList>
    </citation>
    <scope>IDENTIFICATION</scope>
</reference>
<feature type="region of interest" description="Disordered" evidence="1">
    <location>
        <begin position="1"/>
        <end position="23"/>
    </location>
</feature>
<evidence type="ECO:0000313" key="3">
    <source>
        <dbReference type="Proteomes" id="UP000095287"/>
    </source>
</evidence>
<evidence type="ECO:0000313" key="4">
    <source>
        <dbReference type="WBParaSite" id="L893_g24541.t1"/>
    </source>
</evidence>
<dbReference type="SMART" id="SM00799">
    <property type="entry name" value="DENN"/>
    <property type="match status" value="1"/>
</dbReference>
<sequence>MSQPDASPDCPSPKSSTSSFESIQWSSDETEGFVTRAKVVRYQTLERYNTQLKKFKENNQLFTRILVIKLVEKSRATDFENRCAAVPPGREVSVIPSVTYSYPLLTKDETDVHFPPTLFYPDFLHVMSSLPSLPPIEEYTVVLTTEKGDRTYAYCTRYNKQSRSGADHFFPEVFVVVSPFPAPAFYYTLSRSLVDVALKDAVDYNKLFASVHILKYPFKQQVASGHQVVMGIHLNNKYRPFQTLMSPFLSKIGLNASMFLFLAILAERRIIVTGSSITDISLAIQVLVKMIQPLQWPHTLIPVVPDSQVELCHNPTPYICGLLRHNLNQLKEILVSEISVTADLIDPIVFDVDQGVILPSPLCNKKSVFVLSKSMGYPDSLVKRLMDKLQKIFARKGTPQELDAKLEDKISRWYARQFGHFCHFGRTALSARSRRIMVSSHPQKSSQAFLQWFLESGMYQAFVQLKLDFDLDREMIENFEKLCKKYAPKITKGALKERGATVA</sequence>
<proteinExistence type="predicted"/>
<dbReference type="AlphaFoldDB" id="A0A1I7ZBM6"/>
<dbReference type="Gene3D" id="3.40.50.11500">
    <property type="match status" value="1"/>
</dbReference>
<keyword evidence="3" id="KW-1185">Reference proteome</keyword>
<dbReference type="InterPro" id="IPR051942">
    <property type="entry name" value="DENN_domain_containing_2"/>
</dbReference>
<organism evidence="3 4">
    <name type="scientific">Steinernema glaseri</name>
    <dbReference type="NCBI Taxonomy" id="37863"/>
    <lineage>
        <taxon>Eukaryota</taxon>
        <taxon>Metazoa</taxon>
        <taxon>Ecdysozoa</taxon>
        <taxon>Nematoda</taxon>
        <taxon>Chromadorea</taxon>
        <taxon>Rhabditida</taxon>
        <taxon>Tylenchina</taxon>
        <taxon>Panagrolaimomorpha</taxon>
        <taxon>Strongyloidoidea</taxon>
        <taxon>Steinernematidae</taxon>
        <taxon>Steinernema</taxon>
    </lineage>
</organism>
<dbReference type="Proteomes" id="UP000095287">
    <property type="component" value="Unplaced"/>
</dbReference>
<feature type="compositionally biased region" description="Low complexity" evidence="1">
    <location>
        <begin position="7"/>
        <end position="22"/>
    </location>
</feature>